<dbReference type="Gene3D" id="3.10.129.10">
    <property type="entry name" value="Hotdog Thioesterase"/>
    <property type="match status" value="1"/>
</dbReference>
<evidence type="ECO:0000259" key="2">
    <source>
        <dbReference type="Pfam" id="PF03061"/>
    </source>
</evidence>
<protein>
    <recommendedName>
        <fullName evidence="2">Thioesterase domain-containing protein</fullName>
    </recommendedName>
</protein>
<dbReference type="GO" id="GO:0016787">
    <property type="term" value="F:hydrolase activity"/>
    <property type="evidence" value="ECO:0007669"/>
    <property type="project" value="UniProtKB-KW"/>
</dbReference>
<dbReference type="AlphaFoldDB" id="A0A0W8F3Y0"/>
<gene>
    <name evidence="3" type="ORF">ASZ90_015061</name>
</gene>
<dbReference type="InterPro" id="IPR003736">
    <property type="entry name" value="PAAI_dom"/>
</dbReference>
<proteinExistence type="predicted"/>
<dbReference type="PANTHER" id="PTHR43240:SF20">
    <property type="entry name" value="MEDIUM_LONG-CHAIN ACYL-COA THIOESTERASE YIGI"/>
    <property type="match status" value="1"/>
</dbReference>
<sequence>MNYLERIRSVGRDANPFFSLMGIEIGSISSGQATIRMPVQQTMTNGEGWLQGGMFTALADEAMVLAIYPLLDPDERIATITEATTFLGGAREGILVASGRVIKKGRRVIFAEGEVTFDGSDRVLARSIASYMVSRS</sequence>
<accession>A0A0W8F3Y0</accession>
<dbReference type="EMBL" id="LNQE01001569">
    <property type="protein sequence ID" value="KUG15282.1"/>
    <property type="molecule type" value="Genomic_DNA"/>
</dbReference>
<comment type="caution">
    <text evidence="3">The sequence shown here is derived from an EMBL/GenBank/DDBJ whole genome shotgun (WGS) entry which is preliminary data.</text>
</comment>
<dbReference type="NCBIfam" id="TIGR00369">
    <property type="entry name" value="unchar_dom_1"/>
    <property type="match status" value="1"/>
</dbReference>
<feature type="domain" description="Thioesterase" evidence="2">
    <location>
        <begin position="52"/>
        <end position="116"/>
    </location>
</feature>
<dbReference type="InterPro" id="IPR006683">
    <property type="entry name" value="Thioestr_dom"/>
</dbReference>
<evidence type="ECO:0000256" key="1">
    <source>
        <dbReference type="ARBA" id="ARBA00022801"/>
    </source>
</evidence>
<dbReference type="PANTHER" id="PTHR43240">
    <property type="entry name" value="1,4-DIHYDROXY-2-NAPHTHOYL-COA THIOESTERASE 1"/>
    <property type="match status" value="1"/>
</dbReference>
<organism evidence="3">
    <name type="scientific">hydrocarbon metagenome</name>
    <dbReference type="NCBI Taxonomy" id="938273"/>
    <lineage>
        <taxon>unclassified sequences</taxon>
        <taxon>metagenomes</taxon>
        <taxon>ecological metagenomes</taxon>
    </lineage>
</organism>
<dbReference type="CDD" id="cd03443">
    <property type="entry name" value="PaaI_thioesterase"/>
    <property type="match status" value="1"/>
</dbReference>
<dbReference type="InterPro" id="IPR029069">
    <property type="entry name" value="HotDog_dom_sf"/>
</dbReference>
<reference evidence="3" key="1">
    <citation type="journal article" date="2015" name="Proc. Natl. Acad. Sci. U.S.A.">
        <title>Networks of energetic and metabolic interactions define dynamics in microbial communities.</title>
        <authorList>
            <person name="Embree M."/>
            <person name="Liu J.K."/>
            <person name="Al-Bassam M.M."/>
            <person name="Zengler K."/>
        </authorList>
    </citation>
    <scope>NUCLEOTIDE SEQUENCE</scope>
</reference>
<evidence type="ECO:0000313" key="3">
    <source>
        <dbReference type="EMBL" id="KUG15282.1"/>
    </source>
</evidence>
<keyword evidence="1" id="KW-0378">Hydrolase</keyword>
<dbReference type="Pfam" id="PF03061">
    <property type="entry name" value="4HBT"/>
    <property type="match status" value="1"/>
</dbReference>
<dbReference type="SUPFAM" id="SSF54637">
    <property type="entry name" value="Thioesterase/thiol ester dehydrase-isomerase"/>
    <property type="match status" value="1"/>
</dbReference>
<name>A0A0W8F3Y0_9ZZZZ</name>